<name>A0A7Y4P435_9ACTN</name>
<proteinExistence type="predicted"/>
<dbReference type="AlphaFoldDB" id="A0A7Y4P435"/>
<keyword evidence="4" id="KW-1185">Reference proteome</keyword>
<evidence type="ECO:0000313" key="4">
    <source>
        <dbReference type="Proteomes" id="UP000534306"/>
    </source>
</evidence>
<sequence>MRIRLIGAALGVAMLAAAPVAAHAAPAKAQTSQPYTHLVQGKDWNTGGTYIATGGDIKLNLSTLEKNTQVLVEECEGPDLGDVKKFTKKAPSHTLATGIAKGTCFLVLLSPATGTGGYLVKGTLSY</sequence>
<feature type="signal peptide" evidence="1">
    <location>
        <begin position="1"/>
        <end position="24"/>
    </location>
</feature>
<evidence type="ECO:0000256" key="1">
    <source>
        <dbReference type="SAM" id="SignalP"/>
    </source>
</evidence>
<organism evidence="3 4">
    <name type="scientific">Kribbella sandramycini</name>
    <dbReference type="NCBI Taxonomy" id="60450"/>
    <lineage>
        <taxon>Bacteria</taxon>
        <taxon>Bacillati</taxon>
        <taxon>Actinomycetota</taxon>
        <taxon>Actinomycetes</taxon>
        <taxon>Propionibacteriales</taxon>
        <taxon>Kribbellaceae</taxon>
        <taxon>Kribbella</taxon>
    </lineage>
</organism>
<dbReference type="EMBL" id="JABJRC010000009">
    <property type="protein sequence ID" value="NOL44720.1"/>
    <property type="molecule type" value="Genomic_DNA"/>
</dbReference>
<dbReference type="EMBL" id="JACHKF010000001">
    <property type="protein sequence ID" value="MBB6566998.1"/>
    <property type="molecule type" value="Genomic_DNA"/>
</dbReference>
<gene>
    <name evidence="2" type="ORF">HNR71_002635</name>
    <name evidence="3" type="ORF">HPO96_31170</name>
</gene>
<reference evidence="3 4" key="1">
    <citation type="submission" date="2020-05" db="EMBL/GenBank/DDBJ databases">
        <title>Genome sequence of Kribbella sandramycini ATCC 39419.</title>
        <authorList>
            <person name="Maclea K.S."/>
            <person name="Fair J.L."/>
        </authorList>
    </citation>
    <scope>NUCLEOTIDE SEQUENCE [LARGE SCALE GENOMIC DNA]</scope>
    <source>
        <strain evidence="3 4">ATCC 39419</strain>
    </source>
</reference>
<evidence type="ECO:0000313" key="5">
    <source>
        <dbReference type="Proteomes" id="UP000553957"/>
    </source>
</evidence>
<comment type="caution">
    <text evidence="3">The sequence shown here is derived from an EMBL/GenBank/DDBJ whole genome shotgun (WGS) entry which is preliminary data.</text>
</comment>
<keyword evidence="1" id="KW-0732">Signal</keyword>
<reference evidence="2 5" key="2">
    <citation type="submission" date="2020-08" db="EMBL/GenBank/DDBJ databases">
        <title>Sequencing the genomes of 1000 actinobacteria strains.</title>
        <authorList>
            <person name="Klenk H.-P."/>
        </authorList>
    </citation>
    <scope>NUCLEOTIDE SEQUENCE [LARGE SCALE GENOMIC DNA]</scope>
    <source>
        <strain evidence="2 5">DSM 15626</strain>
    </source>
</reference>
<accession>A0A7Y4P435</accession>
<evidence type="ECO:0008006" key="6">
    <source>
        <dbReference type="Google" id="ProtNLM"/>
    </source>
</evidence>
<dbReference type="Proteomes" id="UP000534306">
    <property type="component" value="Unassembled WGS sequence"/>
</dbReference>
<protein>
    <recommendedName>
        <fullName evidence="6">Secreted protein</fullName>
    </recommendedName>
</protein>
<evidence type="ECO:0000313" key="2">
    <source>
        <dbReference type="EMBL" id="MBB6566998.1"/>
    </source>
</evidence>
<dbReference type="RefSeq" id="WP_171677964.1">
    <property type="nucleotide sequence ID" value="NZ_BAAAGT010000008.1"/>
</dbReference>
<dbReference type="Proteomes" id="UP000553957">
    <property type="component" value="Unassembled WGS sequence"/>
</dbReference>
<evidence type="ECO:0000313" key="3">
    <source>
        <dbReference type="EMBL" id="NOL44720.1"/>
    </source>
</evidence>
<feature type="chain" id="PRO_5036218025" description="Secreted protein" evidence="1">
    <location>
        <begin position="25"/>
        <end position="126"/>
    </location>
</feature>